<accession>A0ABP8LJT4</accession>
<feature type="domain" description="AMP-binding enzyme C-terminal" evidence="2">
    <location>
        <begin position="424"/>
        <end position="500"/>
    </location>
</feature>
<evidence type="ECO:0000313" key="3">
    <source>
        <dbReference type="EMBL" id="GAA4431088.1"/>
    </source>
</evidence>
<dbReference type="RefSeq" id="WP_345217951.1">
    <property type="nucleotide sequence ID" value="NZ_BAABGN010000013.1"/>
</dbReference>
<name>A0ABP8LJT4_9MICO</name>
<proteinExistence type="predicted"/>
<evidence type="ECO:0000259" key="1">
    <source>
        <dbReference type="Pfam" id="PF00501"/>
    </source>
</evidence>
<dbReference type="InterPro" id="IPR050237">
    <property type="entry name" value="ATP-dep_AMP-bd_enzyme"/>
</dbReference>
<dbReference type="InterPro" id="IPR042099">
    <property type="entry name" value="ANL_N_sf"/>
</dbReference>
<evidence type="ECO:0000259" key="2">
    <source>
        <dbReference type="Pfam" id="PF13193"/>
    </source>
</evidence>
<dbReference type="InterPro" id="IPR020845">
    <property type="entry name" value="AMP-binding_CS"/>
</dbReference>
<gene>
    <name evidence="3" type="ORF">GCM10023169_35270</name>
</gene>
<dbReference type="Gene3D" id="3.30.300.30">
    <property type="match status" value="1"/>
</dbReference>
<dbReference type="InterPro" id="IPR025110">
    <property type="entry name" value="AMP-bd_C"/>
</dbReference>
<dbReference type="Proteomes" id="UP001500622">
    <property type="component" value="Unassembled WGS sequence"/>
</dbReference>
<keyword evidence="4" id="KW-1185">Reference proteome</keyword>
<feature type="domain" description="AMP-dependent synthetase/ligase" evidence="1">
    <location>
        <begin position="9"/>
        <end position="374"/>
    </location>
</feature>
<dbReference type="Pfam" id="PF00501">
    <property type="entry name" value="AMP-binding"/>
    <property type="match status" value="1"/>
</dbReference>
<dbReference type="EMBL" id="BAABGN010000013">
    <property type="protein sequence ID" value="GAA4431088.1"/>
    <property type="molecule type" value="Genomic_DNA"/>
</dbReference>
<dbReference type="PANTHER" id="PTHR43767">
    <property type="entry name" value="LONG-CHAIN-FATTY-ACID--COA LIGASE"/>
    <property type="match status" value="1"/>
</dbReference>
<dbReference type="PANTHER" id="PTHR43767:SF7">
    <property type="entry name" value="MEDIUM_LONG-CHAIN-FATTY-ACID--COA LIGASE FADD8"/>
    <property type="match status" value="1"/>
</dbReference>
<comment type="caution">
    <text evidence="3">The sequence shown here is derived from an EMBL/GenBank/DDBJ whole genome shotgun (WGS) entry which is preliminary data.</text>
</comment>
<dbReference type="InterPro" id="IPR045851">
    <property type="entry name" value="AMP-bd_C_sf"/>
</dbReference>
<dbReference type="InterPro" id="IPR000873">
    <property type="entry name" value="AMP-dep_synth/lig_dom"/>
</dbReference>
<dbReference type="Gene3D" id="3.40.50.12780">
    <property type="entry name" value="N-terminal domain of ligase-like"/>
    <property type="match status" value="1"/>
</dbReference>
<protein>
    <submittedName>
        <fullName evidence="3">Class I adenylate-forming enzyme family protein</fullName>
    </submittedName>
</protein>
<evidence type="ECO:0000313" key="4">
    <source>
        <dbReference type="Proteomes" id="UP001500622"/>
    </source>
</evidence>
<dbReference type="SUPFAM" id="SSF56801">
    <property type="entry name" value="Acetyl-CoA synthetase-like"/>
    <property type="match status" value="1"/>
</dbReference>
<reference evidence="4" key="1">
    <citation type="journal article" date="2019" name="Int. J. Syst. Evol. Microbiol.">
        <title>The Global Catalogue of Microorganisms (GCM) 10K type strain sequencing project: providing services to taxonomists for standard genome sequencing and annotation.</title>
        <authorList>
            <consortium name="The Broad Institute Genomics Platform"/>
            <consortium name="The Broad Institute Genome Sequencing Center for Infectious Disease"/>
            <person name="Wu L."/>
            <person name="Ma J."/>
        </authorList>
    </citation>
    <scope>NUCLEOTIDE SEQUENCE [LARGE SCALE GENOMIC DNA]</scope>
    <source>
        <strain evidence="4">JCM 17810</strain>
    </source>
</reference>
<dbReference type="Pfam" id="PF13193">
    <property type="entry name" value="AMP-binding_C"/>
    <property type="match status" value="1"/>
</dbReference>
<dbReference type="PROSITE" id="PS00455">
    <property type="entry name" value="AMP_BINDING"/>
    <property type="match status" value="1"/>
</dbReference>
<sequence>MSAVCVDLLRRSARTFADREAVWCRGESLTFRELFDRSCRLANGLLDLGLAPQDRVALLGGNSLRSVEELTGLSMGNFVRVPLHARNTAHQHRYMLEHVRARALIVSEELYEPLAPHLEDLEALEHVIVHGRGGTVSYSELLGRADDADPAVPVAPDDISHVAFTSGTTGRPKAAVHTHGGQMGVTAQYTLALPRFDEHDRFLAVAPLSHAASTLFFTAVAAGATTVVEPKFDPDALAATLAERPVTFTLMVPTMIQALLDVVELDPARLNLGSVRALVSTGAQLHEATARRASEELGPILYNSYGQVEGVPAAMMTPSDFARAAERDGRKFRSVGRPGMLVRVRIVDDAGRDLPPYEHGEIAIDTPGNMRGYWEAPEASASRFLDGFVLTHDIGYLDDDGYLYVVDRKDDMIISGGFNIWPAEIEQAIAAHPDVVEVVVVGVPHPKWGQTPWAAVVVRQGATVSEAEIVDWCRERVGSMKKPTYVDLRLEPLPRSAVGKIPRRVVREELLARAPDSTTSQNDRAPSR</sequence>
<organism evidence="3 4">
    <name type="scientific">Georgenia halophila</name>
    <dbReference type="NCBI Taxonomy" id="620889"/>
    <lineage>
        <taxon>Bacteria</taxon>
        <taxon>Bacillati</taxon>
        <taxon>Actinomycetota</taxon>
        <taxon>Actinomycetes</taxon>
        <taxon>Micrococcales</taxon>
        <taxon>Bogoriellaceae</taxon>
        <taxon>Georgenia</taxon>
    </lineage>
</organism>